<dbReference type="InterPro" id="IPR009855">
    <property type="entry name" value="Baculo_LEF-10"/>
</dbReference>
<dbReference type="OrthoDB" id="26385at10239"/>
<name>C3TWU5_9ABAC</name>
<dbReference type="RefSeq" id="YP_002854647.1">
    <property type="nucleotide sequence ID" value="NC_012639.1"/>
</dbReference>
<sequence>MSSPPTKEDAVLDIILKNNLTLIDNTYIVIHVVAENQREPIKTMCIGEINALQTAKNVGKTNVSFSSVSSELPSD</sequence>
<dbReference type="KEGG" id="vg:7804703"/>
<evidence type="ECO:0008006" key="3">
    <source>
        <dbReference type="Google" id="ProtNLM"/>
    </source>
</evidence>
<evidence type="ECO:0000313" key="2">
    <source>
        <dbReference type="Proteomes" id="UP000203846"/>
    </source>
</evidence>
<protein>
    <recommendedName>
        <fullName evidence="3">LEF-10</fullName>
    </recommendedName>
</protein>
<dbReference type="Proteomes" id="UP000203846">
    <property type="component" value="Segment"/>
</dbReference>
<accession>C3TWU5</accession>
<dbReference type="Pfam" id="PF07206">
    <property type="entry name" value="Baculo_LEF-10"/>
    <property type="match status" value="1"/>
</dbReference>
<dbReference type="GeneID" id="7804703"/>
<dbReference type="EMBL" id="FJ227128">
    <property type="protein sequence ID" value="ACO53488.1"/>
    <property type="molecule type" value="Genomic_DNA"/>
</dbReference>
<organism evidence="1 2">
    <name type="scientific">Euproctis pseudoconspersa nucleopolyhedrovirus</name>
    <dbReference type="NCBI Taxonomy" id="307467"/>
    <lineage>
        <taxon>Viruses</taxon>
        <taxon>Viruses incertae sedis</taxon>
        <taxon>Naldaviricetes</taxon>
        <taxon>Lefavirales</taxon>
        <taxon>Baculoviridae</taxon>
        <taxon>Alphabaculovirus</taxon>
        <taxon>Alphabaculovirus eupseudoconspersae</taxon>
    </lineage>
</organism>
<keyword evidence="2" id="KW-1185">Reference proteome</keyword>
<reference evidence="1 2" key="1">
    <citation type="journal article" date="2009" name="Virus Genes">
        <title>Morphology and genome of Euproctis pseudoconspersa nucleopolyhedrovirus.</title>
        <authorList>
            <person name="Tang X.D."/>
            <person name="Xiao Q."/>
            <person name="Ma X.C."/>
            <person name="Zhu Z.R."/>
            <person name="Zhang C.X."/>
        </authorList>
    </citation>
    <scope>NUCLEOTIDE SEQUENCE [LARGE SCALE GENOMIC DNA]</scope>
    <source>
        <strain evidence="1 2">Hangzhou</strain>
    </source>
</reference>
<evidence type="ECO:0000313" key="1">
    <source>
        <dbReference type="EMBL" id="ACO53488.1"/>
    </source>
</evidence>
<proteinExistence type="predicted"/>